<evidence type="ECO:0000313" key="4">
    <source>
        <dbReference type="Proteomes" id="UP000323000"/>
    </source>
</evidence>
<dbReference type="EMBL" id="VAHF01000007">
    <property type="protein sequence ID" value="TXG57853.1"/>
    <property type="molecule type" value="Genomic_DNA"/>
</dbReference>
<dbReference type="Proteomes" id="UP000323000">
    <property type="component" value="Chromosome 7"/>
</dbReference>
<comment type="caution">
    <text evidence="3">The sequence shown here is derived from an EMBL/GenBank/DDBJ whole genome shotgun (WGS) entry which is preliminary data.</text>
</comment>
<gene>
    <name evidence="3" type="ORF">EZV62_015682</name>
</gene>
<keyword evidence="4" id="KW-1185">Reference proteome</keyword>
<dbReference type="Pfam" id="PF14223">
    <property type="entry name" value="Retrotran_gag_2"/>
    <property type="match status" value="1"/>
</dbReference>
<organism evidence="3 4">
    <name type="scientific">Acer yangbiense</name>
    <dbReference type="NCBI Taxonomy" id="1000413"/>
    <lineage>
        <taxon>Eukaryota</taxon>
        <taxon>Viridiplantae</taxon>
        <taxon>Streptophyta</taxon>
        <taxon>Embryophyta</taxon>
        <taxon>Tracheophyta</taxon>
        <taxon>Spermatophyta</taxon>
        <taxon>Magnoliopsida</taxon>
        <taxon>eudicotyledons</taxon>
        <taxon>Gunneridae</taxon>
        <taxon>Pentapetalae</taxon>
        <taxon>rosids</taxon>
        <taxon>malvids</taxon>
        <taxon>Sapindales</taxon>
        <taxon>Sapindaceae</taxon>
        <taxon>Hippocastanoideae</taxon>
        <taxon>Acereae</taxon>
        <taxon>Acer</taxon>
    </lineage>
</organism>
<reference evidence="4" key="1">
    <citation type="journal article" date="2019" name="Gigascience">
        <title>De novo genome assembly of the endangered Acer yangbiense, a plant species with extremely small populations endemic to Yunnan Province, China.</title>
        <authorList>
            <person name="Yang J."/>
            <person name="Wariss H.M."/>
            <person name="Tao L."/>
            <person name="Zhang R."/>
            <person name="Yun Q."/>
            <person name="Hollingsworth P."/>
            <person name="Dao Z."/>
            <person name="Luo G."/>
            <person name="Guo H."/>
            <person name="Ma Y."/>
            <person name="Sun W."/>
        </authorList>
    </citation>
    <scope>NUCLEOTIDE SEQUENCE [LARGE SCALE GENOMIC DNA]</scope>
    <source>
        <strain evidence="4">cv. Malutang</strain>
    </source>
</reference>
<feature type="region of interest" description="Disordered" evidence="1">
    <location>
        <begin position="100"/>
        <end position="140"/>
    </location>
</feature>
<dbReference type="OrthoDB" id="8063677at2759"/>
<dbReference type="Pfam" id="PF22936">
    <property type="entry name" value="Pol_BBD"/>
    <property type="match status" value="1"/>
</dbReference>
<dbReference type="InterPro" id="IPR054722">
    <property type="entry name" value="PolX-like_BBD"/>
</dbReference>
<dbReference type="PANTHER" id="PTHR47481:SF14">
    <property type="entry name" value="RETROTRANSPOSON COPIA-LIKE N-TERMINAL DOMAIN-CONTAINING PROTEIN"/>
    <property type="match status" value="1"/>
</dbReference>
<feature type="domain" description="Retrovirus-related Pol polyprotein from transposon TNT 1-94-like beta-barrel" evidence="2">
    <location>
        <begin position="210"/>
        <end position="289"/>
    </location>
</feature>
<name>A0A5C7HLJ1_9ROSI</name>
<evidence type="ECO:0000259" key="2">
    <source>
        <dbReference type="Pfam" id="PF22936"/>
    </source>
</evidence>
<feature type="compositionally biased region" description="Basic and acidic residues" evidence="1">
    <location>
        <begin position="102"/>
        <end position="129"/>
    </location>
</feature>
<evidence type="ECO:0000256" key="1">
    <source>
        <dbReference type="SAM" id="MobiDB-lite"/>
    </source>
</evidence>
<evidence type="ECO:0000313" key="3">
    <source>
        <dbReference type="EMBL" id="TXG57853.1"/>
    </source>
</evidence>
<proteinExistence type="predicted"/>
<dbReference type="AlphaFoldDB" id="A0A5C7HLJ1"/>
<dbReference type="PANTHER" id="PTHR47481">
    <property type="match status" value="1"/>
</dbReference>
<sequence length="331" mass="38507">MKDFESMKDYFSRVIDVVNHMKTSGENITDQRIIEKILISLPEKYEYIVAAIEESRDLSTLSMQQLMSSLLSHEQRRLRNNDQFVKNALQSNLNLKSQPFSKKKDVVSDSKRSDSAKEDNSSKREERNNQGKAFNNSRPPCKICKKTDHDTSKSWHRGKPKCYHCKKWHVEKNCKFKANNHANFSEEQNDDNVNLFYASQAITDVKDNIWYLDSGCSNNMSRNNKIFLDIETTVRSKVKLGNGFIVESKGKGTILIETKRGPRYIRDVLLVSDLEQNLLSIRQLVENSYHVCFENNACKIFDRKNKDQVIASSKMRSNRSFPLEFLWSYAF</sequence>
<protein>
    <recommendedName>
        <fullName evidence="2">Retrovirus-related Pol polyprotein from transposon TNT 1-94-like beta-barrel domain-containing protein</fullName>
    </recommendedName>
</protein>
<accession>A0A5C7HLJ1</accession>